<dbReference type="Pfam" id="PF01053">
    <property type="entry name" value="Cys_Met_Meta_PP"/>
    <property type="match status" value="1"/>
</dbReference>
<sequence length="425" mass="44831">MSRSMAADSLKGLRPETLAVAFGYDPAEALGAVKPPVYLTSTFIYPSAQHAKDVHEAFFDGTGPLAGKKGEGHIYSRLGHPGLDILEARLAAIDGAEAAAAFSSGMAAHSSIALTFVKPGDSVLHGRPIYGGVDMLYGSVMPGFGTHVETYTDGCDPDHVRAAARAALAKGPLALIVAETPANPTAAIVDLDLMVAVADEIGRETGRRPLVVVDNTLLGPFAQRPIEQGVDLNMTSLTKYCAGHSDLLAGGVTGKLELIHQLRTLRTTWGNHLDPFTAWLVVRSLESASVRIERAMANARKVAEFLQGHPKVAGVTYLGFLKEGTPARAVYDRQCKGAGSTFSFHLQGGEAESFRMLDALKLLKLAVSLGGSETLICHSATTTHYAVPREGRLAGGITDGTMRLSVGLEHADDIIADLSQALEAV</sequence>
<protein>
    <recommendedName>
        <fullName evidence="7">Methionine gamma-lyase</fullName>
    </recommendedName>
</protein>
<evidence type="ECO:0008006" key="7">
    <source>
        <dbReference type="Google" id="ProtNLM"/>
    </source>
</evidence>
<name>A0A117UUT9_9SPHN</name>
<dbReference type="GO" id="GO:0030170">
    <property type="term" value="F:pyridoxal phosphate binding"/>
    <property type="evidence" value="ECO:0007669"/>
    <property type="project" value="InterPro"/>
</dbReference>
<dbReference type="NCBIfam" id="NF005455">
    <property type="entry name" value="PRK07049.1"/>
    <property type="match status" value="1"/>
</dbReference>
<keyword evidence="2 3" id="KW-0663">Pyridoxal phosphate</keyword>
<dbReference type="Gene3D" id="3.40.640.10">
    <property type="entry name" value="Type I PLP-dependent aspartate aminotransferase-like (Major domain)"/>
    <property type="match status" value="1"/>
</dbReference>
<dbReference type="InterPro" id="IPR015424">
    <property type="entry name" value="PyrdxlP-dep_Trfase"/>
</dbReference>
<evidence type="ECO:0000256" key="4">
    <source>
        <dbReference type="RuleBase" id="RU362118"/>
    </source>
</evidence>
<dbReference type="AlphaFoldDB" id="A0A117UUT9"/>
<dbReference type="InterPro" id="IPR015421">
    <property type="entry name" value="PyrdxlP-dep_Trfase_major"/>
</dbReference>
<organism evidence="5 6">
    <name type="scientific">Novosphingobium fuchskuhlense</name>
    <dbReference type="NCBI Taxonomy" id="1117702"/>
    <lineage>
        <taxon>Bacteria</taxon>
        <taxon>Pseudomonadati</taxon>
        <taxon>Pseudomonadota</taxon>
        <taxon>Alphaproteobacteria</taxon>
        <taxon>Sphingomonadales</taxon>
        <taxon>Sphingomonadaceae</taxon>
        <taxon>Novosphingobium</taxon>
    </lineage>
</organism>
<dbReference type="PIRSF" id="PIRSF001434">
    <property type="entry name" value="CGS"/>
    <property type="match status" value="1"/>
</dbReference>
<evidence type="ECO:0000313" key="6">
    <source>
        <dbReference type="Proteomes" id="UP000058012"/>
    </source>
</evidence>
<gene>
    <name evidence="5" type="ORF">AQZ52_11430</name>
</gene>
<proteinExistence type="inferred from homology"/>
<keyword evidence="6" id="KW-1185">Reference proteome</keyword>
<dbReference type="InterPro" id="IPR000277">
    <property type="entry name" value="Cys/Met-Metab_PyrdxlP-dep_enz"/>
</dbReference>
<dbReference type="EMBL" id="LLZS01000007">
    <property type="protein sequence ID" value="KUR71266.1"/>
    <property type="molecule type" value="Genomic_DNA"/>
</dbReference>
<dbReference type="Gene3D" id="3.90.1150.10">
    <property type="entry name" value="Aspartate Aminotransferase, domain 1"/>
    <property type="match status" value="1"/>
</dbReference>
<dbReference type="SUPFAM" id="SSF53383">
    <property type="entry name" value="PLP-dependent transferases"/>
    <property type="match status" value="1"/>
</dbReference>
<dbReference type="Proteomes" id="UP000058012">
    <property type="component" value="Unassembled WGS sequence"/>
</dbReference>
<dbReference type="GO" id="GO:0005737">
    <property type="term" value="C:cytoplasm"/>
    <property type="evidence" value="ECO:0007669"/>
    <property type="project" value="TreeGrafter"/>
</dbReference>
<reference evidence="5 6" key="1">
    <citation type="submission" date="2015-10" db="EMBL/GenBank/DDBJ databases">
        <title>Draft genome sequence of Novosphingobium fuchskuhlense DSM 25065 isolated from a surface water sample of the southwest basin of Lake Grosse Fuchskuhle.</title>
        <authorList>
            <person name="Ruckert C."/>
            <person name="Winkler A."/>
            <person name="Glaeser J."/>
            <person name="Grossart H.-P."/>
            <person name="Kalinowski J."/>
            <person name="Glaeser S."/>
        </authorList>
    </citation>
    <scope>NUCLEOTIDE SEQUENCE [LARGE SCALE GENOMIC DNA]</scope>
    <source>
        <strain evidence="5 6">FNE08-7</strain>
    </source>
</reference>
<comment type="cofactor">
    <cofactor evidence="1 4">
        <name>pyridoxal 5'-phosphate</name>
        <dbReference type="ChEBI" id="CHEBI:597326"/>
    </cofactor>
</comment>
<evidence type="ECO:0000256" key="3">
    <source>
        <dbReference type="PIRSR" id="PIRSR001434-2"/>
    </source>
</evidence>
<dbReference type="InterPro" id="IPR015422">
    <property type="entry name" value="PyrdxlP-dep_Trfase_small"/>
</dbReference>
<feature type="modified residue" description="N6-(pyridoxal phosphate)lysine" evidence="3">
    <location>
        <position position="239"/>
    </location>
</feature>
<dbReference type="PANTHER" id="PTHR11808">
    <property type="entry name" value="TRANS-SULFURATION ENZYME FAMILY MEMBER"/>
    <property type="match status" value="1"/>
</dbReference>
<dbReference type="PANTHER" id="PTHR11808:SF86">
    <property type="entry name" value="METHIONINE GAMMA-LYASE"/>
    <property type="match status" value="1"/>
</dbReference>
<comment type="caution">
    <text evidence="5">The sequence shown here is derived from an EMBL/GenBank/DDBJ whole genome shotgun (WGS) entry which is preliminary data.</text>
</comment>
<accession>A0A117UUT9</accession>
<dbReference type="STRING" id="1117702.AQZ52_11430"/>
<comment type="similarity">
    <text evidence="4">Belongs to the trans-sulfuration enzymes family.</text>
</comment>
<dbReference type="FunFam" id="3.40.640.10:FF:000046">
    <property type="entry name" value="Cystathionine gamma-lyase"/>
    <property type="match status" value="1"/>
</dbReference>
<evidence type="ECO:0000313" key="5">
    <source>
        <dbReference type="EMBL" id="KUR71266.1"/>
    </source>
</evidence>
<dbReference type="GO" id="GO:0016846">
    <property type="term" value="F:carbon-sulfur lyase activity"/>
    <property type="evidence" value="ECO:0007669"/>
    <property type="project" value="TreeGrafter"/>
</dbReference>
<evidence type="ECO:0000256" key="2">
    <source>
        <dbReference type="ARBA" id="ARBA00022898"/>
    </source>
</evidence>
<evidence type="ECO:0000256" key="1">
    <source>
        <dbReference type="ARBA" id="ARBA00001933"/>
    </source>
</evidence>
<dbReference type="GO" id="GO:0019346">
    <property type="term" value="P:transsulfuration"/>
    <property type="evidence" value="ECO:0007669"/>
    <property type="project" value="InterPro"/>
</dbReference>